<keyword evidence="1" id="KW-0812">Transmembrane</keyword>
<reference evidence="3" key="1">
    <citation type="journal article" date="2012" name="Insect Biochem. Mol. Biol.">
        <title>Transcriptome and full-length cDNA resources for the mountain pine beetle, Dendroctonus ponderosae Hopkins, a major insect pest of pine forests.</title>
        <authorList>
            <person name="Keeling C.I."/>
            <person name="Henderson H."/>
            <person name="Li M."/>
            <person name="Yuen M."/>
            <person name="Clark E.L."/>
            <person name="Fraser J.D."/>
            <person name="Huber D.P."/>
            <person name="Liao N.Y."/>
            <person name="Roderick Docking T."/>
            <person name="Birol I."/>
            <person name="Chan S.K."/>
            <person name="Taylor G.A."/>
            <person name="Palmquist D."/>
            <person name="Jones S.J."/>
            <person name="Bohlmann J."/>
        </authorList>
    </citation>
    <scope>NUCLEOTIDE SEQUENCE</scope>
    <source>
        <tissue evidence="3">Midgut and adhering fatbody of emerged adults of both sexes 1</tissue>
    </source>
</reference>
<evidence type="ECO:0000256" key="1">
    <source>
        <dbReference type="SAM" id="Phobius"/>
    </source>
</evidence>
<dbReference type="OrthoDB" id="188749at2759"/>
<feature type="transmembrane region" description="Helical" evidence="1">
    <location>
        <begin position="58"/>
        <end position="78"/>
    </location>
</feature>
<dbReference type="HOGENOM" id="CLU_039555_0_0_1"/>
<proteinExistence type="evidence at transcript level"/>
<protein>
    <recommendedName>
        <fullName evidence="2">DUF7802 domain-containing protein</fullName>
    </recommendedName>
</protein>
<evidence type="ECO:0000313" key="3">
    <source>
        <dbReference type="EMBL" id="AEE62913.1"/>
    </source>
</evidence>
<name>J3JXI2_DENPD</name>
<sequence>MVDIHADIKNRLFTITRMGGNELLTPGTELTELKFEGFLDWFVCITDPKVHWKYEPTYIISQTVVVLGGLFTLIHAIVRGGRLPWLWFGITLHGIFVEILCYIIPDVDNFWHSQTPIIFFGRRLPLHIILVYNCLIYNASIAVAKMRLPKWSEPFAVGLTVVLIDLPYDIVGVKFVHWFWHDTDPNIYDRHYSVPWNSYYFHSAFTCSFVFWFHFLRREFCQSKGKWFKGKSFLKEFFATFLASLLGPIGGLPLFIPIYHPLHDVFNIHSEVTYFILLTIFLLLIWSGDRMSRSNEVNWKIPNKTHWTTFLLILHLVLHYTTFWIIPILFNPENEISTGIKEQIGPCNEYVAVQTISGMILQKRKYLCLSDYDETYFDWHCLPKQQHPTNKALWYTSCGTPFENRTEYIAVVSLICLLASVVFYNLHFKSFGDQVFSLTDDQLKLCNPKLKRKKL</sequence>
<feature type="transmembrane region" description="Helical" evidence="1">
    <location>
        <begin position="199"/>
        <end position="216"/>
    </location>
</feature>
<dbReference type="EMBL" id="BT127951">
    <property type="protein sequence ID" value="AEE62913.1"/>
    <property type="molecule type" value="mRNA"/>
</dbReference>
<dbReference type="Pfam" id="PF25085">
    <property type="entry name" value="DUF7802"/>
    <property type="match status" value="1"/>
</dbReference>
<feature type="transmembrane region" description="Helical" evidence="1">
    <location>
        <begin position="408"/>
        <end position="426"/>
    </location>
</feature>
<feature type="domain" description="DUF7802" evidence="2">
    <location>
        <begin position="38"/>
        <end position="426"/>
    </location>
</feature>
<dbReference type="PANTHER" id="PTHR35982:SF1">
    <property type="entry name" value="SPIROCYCLASE, AVEC FAMILY"/>
    <property type="match status" value="1"/>
</dbReference>
<feature type="transmembrane region" description="Helical" evidence="1">
    <location>
        <begin position="156"/>
        <end position="179"/>
    </location>
</feature>
<feature type="transmembrane region" description="Helical" evidence="1">
    <location>
        <begin position="272"/>
        <end position="288"/>
    </location>
</feature>
<evidence type="ECO:0000259" key="2">
    <source>
        <dbReference type="Pfam" id="PF25085"/>
    </source>
</evidence>
<feature type="transmembrane region" description="Helical" evidence="1">
    <location>
        <begin position="237"/>
        <end position="260"/>
    </location>
</feature>
<feature type="transmembrane region" description="Helical" evidence="1">
    <location>
        <begin position="125"/>
        <end position="144"/>
    </location>
</feature>
<feature type="transmembrane region" description="Helical" evidence="1">
    <location>
        <begin position="85"/>
        <end position="105"/>
    </location>
</feature>
<keyword evidence="1" id="KW-0472">Membrane</keyword>
<organism evidence="3">
    <name type="scientific">Dendroctonus ponderosae</name>
    <name type="common">Mountain pine beetle</name>
    <dbReference type="NCBI Taxonomy" id="77166"/>
    <lineage>
        <taxon>Eukaryota</taxon>
        <taxon>Metazoa</taxon>
        <taxon>Ecdysozoa</taxon>
        <taxon>Arthropoda</taxon>
        <taxon>Hexapoda</taxon>
        <taxon>Insecta</taxon>
        <taxon>Pterygota</taxon>
        <taxon>Neoptera</taxon>
        <taxon>Endopterygota</taxon>
        <taxon>Coleoptera</taxon>
        <taxon>Polyphaga</taxon>
        <taxon>Cucujiformia</taxon>
        <taxon>Curculionidae</taxon>
        <taxon>Scolytinae</taxon>
        <taxon>Dendroctonus</taxon>
    </lineage>
</organism>
<keyword evidence="1" id="KW-1133">Transmembrane helix</keyword>
<dbReference type="PANTHER" id="PTHR35982">
    <property type="entry name" value="AGAP005361-PA"/>
    <property type="match status" value="1"/>
</dbReference>
<feature type="transmembrane region" description="Helical" evidence="1">
    <location>
        <begin position="309"/>
        <end position="330"/>
    </location>
</feature>
<dbReference type="AlphaFoldDB" id="J3JXI2"/>
<accession>J3JXI2</accession>
<dbReference type="InterPro" id="IPR056704">
    <property type="entry name" value="DUF7802"/>
</dbReference>